<reference evidence="1" key="2">
    <citation type="journal article" date="2022" name="New Phytol.">
        <title>Evolutionary transition to the ectomycorrhizal habit in the genomes of a hyperdiverse lineage of mushroom-forming fungi.</title>
        <authorList>
            <person name="Looney B."/>
            <person name="Miyauchi S."/>
            <person name="Morin E."/>
            <person name="Drula E."/>
            <person name="Courty P.E."/>
            <person name="Kohler A."/>
            <person name="Kuo A."/>
            <person name="LaButti K."/>
            <person name="Pangilinan J."/>
            <person name="Lipzen A."/>
            <person name="Riley R."/>
            <person name="Andreopoulos W."/>
            <person name="He G."/>
            <person name="Johnson J."/>
            <person name="Nolan M."/>
            <person name="Tritt A."/>
            <person name="Barry K.W."/>
            <person name="Grigoriev I.V."/>
            <person name="Nagy L.G."/>
            <person name="Hibbett D."/>
            <person name="Henrissat B."/>
            <person name="Matheny P.B."/>
            <person name="Labbe J."/>
            <person name="Martin F.M."/>
        </authorList>
    </citation>
    <scope>NUCLEOTIDE SEQUENCE</scope>
    <source>
        <strain evidence="1">HHB10654</strain>
    </source>
</reference>
<sequence length="72" mass="7559">MASSGAHSFLCIVSPLTAHVPTFHPTRLALNLSWMTTSMSVSMNPAKEADSPGSSDSAGEVRGKAQRNGRKS</sequence>
<protein>
    <submittedName>
        <fullName evidence="1">Uncharacterized protein</fullName>
    </submittedName>
</protein>
<dbReference type="Proteomes" id="UP000814140">
    <property type="component" value="Unassembled WGS sequence"/>
</dbReference>
<keyword evidence="2" id="KW-1185">Reference proteome</keyword>
<evidence type="ECO:0000313" key="1">
    <source>
        <dbReference type="EMBL" id="KAI0060512.1"/>
    </source>
</evidence>
<evidence type="ECO:0000313" key="2">
    <source>
        <dbReference type="Proteomes" id="UP000814140"/>
    </source>
</evidence>
<dbReference type="EMBL" id="MU277218">
    <property type="protein sequence ID" value="KAI0060512.1"/>
    <property type="molecule type" value="Genomic_DNA"/>
</dbReference>
<comment type="caution">
    <text evidence="1">The sequence shown here is derived from an EMBL/GenBank/DDBJ whole genome shotgun (WGS) entry which is preliminary data.</text>
</comment>
<proteinExistence type="predicted"/>
<accession>A0ACB8SWD3</accession>
<organism evidence="1 2">
    <name type="scientific">Artomyces pyxidatus</name>
    <dbReference type="NCBI Taxonomy" id="48021"/>
    <lineage>
        <taxon>Eukaryota</taxon>
        <taxon>Fungi</taxon>
        <taxon>Dikarya</taxon>
        <taxon>Basidiomycota</taxon>
        <taxon>Agaricomycotina</taxon>
        <taxon>Agaricomycetes</taxon>
        <taxon>Russulales</taxon>
        <taxon>Auriscalpiaceae</taxon>
        <taxon>Artomyces</taxon>
    </lineage>
</organism>
<gene>
    <name evidence="1" type="ORF">BV25DRAFT_935387</name>
</gene>
<reference evidence="1" key="1">
    <citation type="submission" date="2021-03" db="EMBL/GenBank/DDBJ databases">
        <authorList>
            <consortium name="DOE Joint Genome Institute"/>
            <person name="Ahrendt S."/>
            <person name="Looney B.P."/>
            <person name="Miyauchi S."/>
            <person name="Morin E."/>
            <person name="Drula E."/>
            <person name="Courty P.E."/>
            <person name="Chicoki N."/>
            <person name="Fauchery L."/>
            <person name="Kohler A."/>
            <person name="Kuo A."/>
            <person name="Labutti K."/>
            <person name="Pangilinan J."/>
            <person name="Lipzen A."/>
            <person name="Riley R."/>
            <person name="Andreopoulos W."/>
            <person name="He G."/>
            <person name="Johnson J."/>
            <person name="Barry K.W."/>
            <person name="Grigoriev I.V."/>
            <person name="Nagy L."/>
            <person name="Hibbett D."/>
            <person name="Henrissat B."/>
            <person name="Matheny P.B."/>
            <person name="Labbe J."/>
            <person name="Martin F."/>
        </authorList>
    </citation>
    <scope>NUCLEOTIDE SEQUENCE</scope>
    <source>
        <strain evidence="1">HHB10654</strain>
    </source>
</reference>
<name>A0ACB8SWD3_9AGAM</name>